<keyword evidence="3" id="KW-0808">Transferase</keyword>
<sequence length="567" mass="64338">MLEHREQHVRELTILKTIAETLNQSSDMLQMLQTTLEKLLDLTQLETGWLFLAGDKPEYSMMADRRLPPALTWEGKKPMRCGDCLCLRMYWSGSLTEPVTIIECERLHNAIKENWGETHQLTHHATIPLTVQGNRIGILNVGSPGKEHFSESELALLQSVAYQIGTAVERTRLYELREKQAVDSVARFIVDYYAKATRVTRYLWKINDLNRMYTAIVEQLGASFGWPSVALISVEKDHELYLHTVYHHGVTNNSMKPVRKSSRKSGKDGGIIHRAFAEQRGIAHEGPVRVLPGIGPHPHSAALPLTYQERTFHTKESIGVLFIGRDNEPFSALEMEILEMLAEHISLALEKICIYYEWQELLLVEERNRLARDLHDSVNQKLFSLSLLAQGVREQMLNEDPHTAEAIHDIGQLAQETLSEMRSLIWQLRPYGEARGILSSLKEYAEKLNIQLIFLMKEPPELAKKVEEALYRIGQEALNNISKHAGTNRAWIRIAREGSNIFMKISDQGRGFNPGGTEKRHRSLGLTSMKERAEEINGTLNISSEEGMGTVLTVTVPLPARKEGTDE</sequence>
<dbReference type="Pfam" id="PF07730">
    <property type="entry name" value="HisKA_3"/>
    <property type="match status" value="1"/>
</dbReference>
<keyword evidence="4" id="KW-0547">Nucleotide-binding</keyword>
<dbReference type="Gene3D" id="1.20.5.1930">
    <property type="match status" value="1"/>
</dbReference>
<keyword evidence="6" id="KW-0067">ATP-binding</keyword>
<evidence type="ECO:0000256" key="6">
    <source>
        <dbReference type="ARBA" id="ARBA00022840"/>
    </source>
</evidence>
<dbReference type="SMART" id="SM00065">
    <property type="entry name" value="GAF"/>
    <property type="match status" value="2"/>
</dbReference>
<evidence type="ECO:0000259" key="8">
    <source>
        <dbReference type="PROSITE" id="PS50109"/>
    </source>
</evidence>
<dbReference type="SMART" id="SM00387">
    <property type="entry name" value="HATPase_c"/>
    <property type="match status" value="1"/>
</dbReference>
<dbReference type="InterPro" id="IPR029016">
    <property type="entry name" value="GAF-like_dom_sf"/>
</dbReference>
<dbReference type="KEGG" id="pib:BBD41_02570"/>
<dbReference type="InterPro" id="IPR011712">
    <property type="entry name" value="Sig_transdc_His_kin_sub3_dim/P"/>
</dbReference>
<dbReference type="PROSITE" id="PS50109">
    <property type="entry name" value="HIS_KIN"/>
    <property type="match status" value="1"/>
</dbReference>
<dbReference type="Gene3D" id="3.30.565.10">
    <property type="entry name" value="Histidine kinase-like ATPase, C-terminal domain"/>
    <property type="match status" value="1"/>
</dbReference>
<evidence type="ECO:0000256" key="7">
    <source>
        <dbReference type="ARBA" id="ARBA00023012"/>
    </source>
</evidence>
<dbReference type="InterPro" id="IPR003594">
    <property type="entry name" value="HATPase_dom"/>
</dbReference>
<gene>
    <name evidence="9" type="ORF">BBD41_02570</name>
</gene>
<evidence type="ECO:0000256" key="5">
    <source>
        <dbReference type="ARBA" id="ARBA00022777"/>
    </source>
</evidence>
<dbReference type="PANTHER" id="PTHR24421:SF40">
    <property type="entry name" value="SENSOR HISTIDINE KINASE YHCY"/>
    <property type="match status" value="1"/>
</dbReference>
<evidence type="ECO:0000313" key="9">
    <source>
        <dbReference type="EMBL" id="ANY71553.1"/>
    </source>
</evidence>
<protein>
    <recommendedName>
        <fullName evidence="2">histidine kinase</fullName>
        <ecNumber evidence="2">2.7.13.3</ecNumber>
    </recommendedName>
</protein>
<keyword evidence="5 9" id="KW-0418">Kinase</keyword>
<evidence type="ECO:0000256" key="3">
    <source>
        <dbReference type="ARBA" id="ARBA00022679"/>
    </source>
</evidence>
<dbReference type="GO" id="GO:0016020">
    <property type="term" value="C:membrane"/>
    <property type="evidence" value="ECO:0007669"/>
    <property type="project" value="InterPro"/>
</dbReference>
<dbReference type="InterPro" id="IPR050482">
    <property type="entry name" value="Sensor_HK_TwoCompSys"/>
</dbReference>
<organism evidence="9">
    <name type="scientific">Paenibacillus ihbetae</name>
    <dbReference type="NCBI Taxonomy" id="1870820"/>
    <lineage>
        <taxon>Bacteria</taxon>
        <taxon>Bacillati</taxon>
        <taxon>Bacillota</taxon>
        <taxon>Bacilli</taxon>
        <taxon>Bacillales</taxon>
        <taxon>Paenibacillaceae</taxon>
        <taxon>Paenibacillus</taxon>
    </lineage>
</organism>
<accession>A0A1B2DV21</accession>
<dbReference type="Pfam" id="PF02518">
    <property type="entry name" value="HATPase_c"/>
    <property type="match status" value="1"/>
</dbReference>
<dbReference type="RefSeq" id="WP_099476610.1">
    <property type="nucleotide sequence ID" value="NZ_CP016809.1"/>
</dbReference>
<dbReference type="InterPro" id="IPR036890">
    <property type="entry name" value="HATPase_C_sf"/>
</dbReference>
<keyword evidence="7" id="KW-0902">Two-component regulatory system</keyword>
<dbReference type="AlphaFoldDB" id="A0A1B2DV21"/>
<dbReference type="InterPro" id="IPR005467">
    <property type="entry name" value="His_kinase_dom"/>
</dbReference>
<dbReference type="GO" id="GO:0046983">
    <property type="term" value="F:protein dimerization activity"/>
    <property type="evidence" value="ECO:0007669"/>
    <property type="project" value="InterPro"/>
</dbReference>
<dbReference type="SUPFAM" id="SSF55781">
    <property type="entry name" value="GAF domain-like"/>
    <property type="match status" value="2"/>
</dbReference>
<dbReference type="InterPro" id="IPR003018">
    <property type="entry name" value="GAF"/>
</dbReference>
<proteinExistence type="predicted"/>
<dbReference type="Gene3D" id="3.30.450.40">
    <property type="match status" value="2"/>
</dbReference>
<comment type="catalytic activity">
    <reaction evidence="1">
        <text>ATP + protein L-histidine = ADP + protein N-phospho-L-histidine.</text>
        <dbReference type="EC" id="2.7.13.3"/>
    </reaction>
</comment>
<evidence type="ECO:0000256" key="1">
    <source>
        <dbReference type="ARBA" id="ARBA00000085"/>
    </source>
</evidence>
<dbReference type="GO" id="GO:0000155">
    <property type="term" value="F:phosphorelay sensor kinase activity"/>
    <property type="evidence" value="ECO:0007669"/>
    <property type="project" value="InterPro"/>
</dbReference>
<dbReference type="GO" id="GO:0005524">
    <property type="term" value="F:ATP binding"/>
    <property type="evidence" value="ECO:0007669"/>
    <property type="project" value="UniProtKB-KW"/>
</dbReference>
<dbReference type="SUPFAM" id="SSF55874">
    <property type="entry name" value="ATPase domain of HSP90 chaperone/DNA topoisomerase II/histidine kinase"/>
    <property type="match status" value="1"/>
</dbReference>
<dbReference type="EC" id="2.7.13.3" evidence="2"/>
<dbReference type="EMBL" id="CP016809">
    <property type="protein sequence ID" value="ANY71553.1"/>
    <property type="molecule type" value="Genomic_DNA"/>
</dbReference>
<dbReference type="Pfam" id="PF01590">
    <property type="entry name" value="GAF"/>
    <property type="match status" value="1"/>
</dbReference>
<reference evidence="9" key="1">
    <citation type="submission" date="2016-08" db="EMBL/GenBank/DDBJ databases">
        <title>Complete Genome Seqeunce of Paenibacillus sp. nov. IHBB 9852 from high altitute lake of Indian trans-Himalayas.</title>
        <authorList>
            <person name="Kiran S."/>
            <person name="Swarnkar M.K."/>
            <person name="Rana A."/>
            <person name="Tewari R."/>
            <person name="Gulati A."/>
        </authorList>
    </citation>
    <scope>NUCLEOTIDE SEQUENCE [LARGE SCALE GENOMIC DNA]</scope>
    <source>
        <strain evidence="9">IHBB 9852</strain>
    </source>
</reference>
<feature type="domain" description="Histidine kinase" evidence="8">
    <location>
        <begin position="369"/>
        <end position="560"/>
    </location>
</feature>
<evidence type="ECO:0000256" key="2">
    <source>
        <dbReference type="ARBA" id="ARBA00012438"/>
    </source>
</evidence>
<evidence type="ECO:0000256" key="4">
    <source>
        <dbReference type="ARBA" id="ARBA00022741"/>
    </source>
</evidence>
<name>A0A1B2DV21_9BACL</name>
<dbReference type="CDD" id="cd16917">
    <property type="entry name" value="HATPase_UhpB-NarQ-NarX-like"/>
    <property type="match status" value="1"/>
</dbReference>
<dbReference type="PANTHER" id="PTHR24421">
    <property type="entry name" value="NITRATE/NITRITE SENSOR PROTEIN NARX-RELATED"/>
    <property type="match status" value="1"/>
</dbReference>
<dbReference type="Pfam" id="PF13185">
    <property type="entry name" value="GAF_2"/>
    <property type="match status" value="1"/>
</dbReference>